<feature type="transmembrane region" description="Helical" evidence="7">
    <location>
        <begin position="297"/>
        <end position="318"/>
    </location>
</feature>
<evidence type="ECO:0000256" key="3">
    <source>
        <dbReference type="ARBA" id="ARBA00022475"/>
    </source>
</evidence>
<dbReference type="RefSeq" id="WP_028311081.1">
    <property type="nucleotide sequence ID" value="NZ_AXWS01000008.1"/>
</dbReference>
<evidence type="ECO:0000256" key="7">
    <source>
        <dbReference type="SAM" id="Phobius"/>
    </source>
</evidence>
<evidence type="ECO:0000256" key="2">
    <source>
        <dbReference type="ARBA" id="ARBA00022448"/>
    </source>
</evidence>
<keyword evidence="8" id="KW-1185">Reference proteome</keyword>
<keyword evidence="6 7" id="KW-0472">Membrane</keyword>
<dbReference type="Proteomes" id="UP000675920">
    <property type="component" value="Unplaced"/>
</dbReference>
<dbReference type="PANTHER" id="PTHR43266">
    <property type="entry name" value="MACROLIDE-EFFLUX PROTEIN"/>
    <property type="match status" value="1"/>
</dbReference>
<keyword evidence="3" id="KW-1003">Cell membrane</keyword>
<reference evidence="9" key="1">
    <citation type="submission" date="2025-08" db="UniProtKB">
        <authorList>
            <consortium name="RefSeq"/>
        </authorList>
    </citation>
    <scope>IDENTIFICATION</scope>
</reference>
<evidence type="ECO:0000256" key="1">
    <source>
        <dbReference type="ARBA" id="ARBA00004651"/>
    </source>
</evidence>
<evidence type="ECO:0000256" key="4">
    <source>
        <dbReference type="ARBA" id="ARBA00022692"/>
    </source>
</evidence>
<keyword evidence="4 7" id="KW-0812">Transmembrane</keyword>
<dbReference type="NCBIfam" id="NF008397">
    <property type="entry name" value="PRK11195.1"/>
    <property type="match status" value="1"/>
</dbReference>
<dbReference type="GO" id="GO:0005886">
    <property type="term" value="C:plasma membrane"/>
    <property type="evidence" value="ECO:0007669"/>
    <property type="project" value="UniProtKB-SubCell"/>
</dbReference>
<feature type="transmembrane region" description="Helical" evidence="7">
    <location>
        <begin position="42"/>
        <end position="58"/>
    </location>
</feature>
<feature type="transmembrane region" description="Helical" evidence="7">
    <location>
        <begin position="153"/>
        <end position="173"/>
    </location>
</feature>
<evidence type="ECO:0000256" key="6">
    <source>
        <dbReference type="ARBA" id="ARBA00023136"/>
    </source>
</evidence>
<dbReference type="GO" id="GO:0022857">
    <property type="term" value="F:transmembrane transporter activity"/>
    <property type="evidence" value="ECO:0007669"/>
    <property type="project" value="InterPro"/>
</dbReference>
<evidence type="ECO:0000313" key="9">
    <source>
        <dbReference type="RefSeq" id="WP_028311081.1"/>
    </source>
</evidence>
<name>A0A8B6X363_9BURK</name>
<feature type="transmembrane region" description="Helical" evidence="7">
    <location>
        <begin position="208"/>
        <end position="231"/>
    </location>
</feature>
<dbReference type="Pfam" id="PF07690">
    <property type="entry name" value="MFS_1"/>
    <property type="match status" value="1"/>
</dbReference>
<organism evidence="8 9">
    <name type="scientific">Derxia gummosa DSM 723</name>
    <dbReference type="NCBI Taxonomy" id="1121388"/>
    <lineage>
        <taxon>Bacteria</taxon>
        <taxon>Pseudomonadati</taxon>
        <taxon>Pseudomonadota</taxon>
        <taxon>Betaproteobacteria</taxon>
        <taxon>Burkholderiales</taxon>
        <taxon>Alcaligenaceae</taxon>
        <taxon>Derxia</taxon>
    </lineage>
</organism>
<feature type="transmembrane region" description="Helical" evidence="7">
    <location>
        <begin position="95"/>
        <end position="113"/>
    </location>
</feature>
<protein>
    <submittedName>
        <fullName evidence="9">Lysophospholipid transporter LplT</fullName>
    </submittedName>
</protein>
<proteinExistence type="predicted"/>
<keyword evidence="5 7" id="KW-1133">Transmembrane helix</keyword>
<feature type="transmembrane region" description="Helical" evidence="7">
    <location>
        <begin position="243"/>
        <end position="261"/>
    </location>
</feature>
<feature type="transmembrane region" description="Helical" evidence="7">
    <location>
        <begin position="273"/>
        <end position="291"/>
    </location>
</feature>
<feature type="transmembrane region" description="Helical" evidence="7">
    <location>
        <begin position="330"/>
        <end position="352"/>
    </location>
</feature>
<dbReference type="SUPFAM" id="SSF103473">
    <property type="entry name" value="MFS general substrate transporter"/>
    <property type="match status" value="1"/>
</dbReference>
<evidence type="ECO:0000313" key="8">
    <source>
        <dbReference type="Proteomes" id="UP000675920"/>
    </source>
</evidence>
<dbReference type="PANTHER" id="PTHR43266:SF2">
    <property type="entry name" value="MAJOR FACILITATOR SUPERFAMILY (MFS) PROFILE DOMAIN-CONTAINING PROTEIN"/>
    <property type="match status" value="1"/>
</dbReference>
<dbReference type="AlphaFoldDB" id="A0A8B6X363"/>
<dbReference type="OrthoDB" id="9803968at2"/>
<evidence type="ECO:0000256" key="5">
    <source>
        <dbReference type="ARBA" id="ARBA00022989"/>
    </source>
</evidence>
<comment type="subcellular location">
    <subcellularLocation>
        <location evidence="1">Cell membrane</location>
        <topology evidence="1">Multi-pass membrane protein</topology>
    </subcellularLocation>
</comment>
<keyword evidence="2" id="KW-0813">Transport</keyword>
<feature type="transmembrane region" description="Helical" evidence="7">
    <location>
        <begin position="70"/>
        <end position="89"/>
    </location>
</feature>
<dbReference type="InterPro" id="IPR011701">
    <property type="entry name" value="MFS"/>
</dbReference>
<dbReference type="Gene3D" id="1.20.1250.20">
    <property type="entry name" value="MFS general substrate transporter like domains"/>
    <property type="match status" value="1"/>
</dbReference>
<feature type="transmembrane region" description="Helical" evidence="7">
    <location>
        <begin position="125"/>
        <end position="147"/>
    </location>
</feature>
<gene>
    <name evidence="9" type="primary">lplT</name>
</gene>
<accession>A0A8B6X363</accession>
<feature type="transmembrane region" description="Helical" evidence="7">
    <location>
        <begin position="358"/>
        <end position="380"/>
    </location>
</feature>
<dbReference type="InterPro" id="IPR036259">
    <property type="entry name" value="MFS_trans_sf"/>
</dbReference>
<sequence length="386" mass="39295">MNRGLAAVLVTQFFSALADNAILFAAIALLKAQAAPAWQFPLLQEFFVAAFILLAPFVGPFADALPKGRVLLIGTALKLAGSALMLAGFDPFASYGLIGAGAAIYSPAKYGILSQLCDESLIVKANGWLESSTIAAILLGAVAGGALADRDAAGLIAGCAGVYAFALVGTFVVPKLAAVRPQPLRPGPMLARFLPSLGTLVRAPDTRLSLLGTALFWGAAAVLRFILIAWLPYALHIEGTQTVGYLNGATAVGIVIGAVVAGQLLHVHSAHKVLPAGVVMGLAVAGCAAIHSLWLAAAAMVVIGALGGFYVVPLNALLQERGGERVGAGAAVAVQNLFENAGMLVLVGGYLLLEKAEVAPTTSLMAVGLALALAMGGLMAGRRADR</sequence>